<gene>
    <name evidence="3" type="ORF">NCTC10125_00068</name>
</gene>
<keyword evidence="2" id="KW-1133">Transmembrane helix</keyword>
<evidence type="ECO:0000313" key="3">
    <source>
        <dbReference type="EMBL" id="VEU61218.1"/>
    </source>
</evidence>
<evidence type="ECO:0000313" key="4">
    <source>
        <dbReference type="Proteomes" id="UP000289629"/>
    </source>
</evidence>
<sequence>MKNRQNFENSRYQRPQNRPNFPNYSERNQNFSRRRRNFQEQSYEPENYADENDEYYEEKPYYHPKYKNSRQFYQDQLIEQNYQDSMEQKWIQEEANAFISKEVRKIFGLELIFLPLKAFFWLSALIAVAIVSVLWSQELIPSWTYHKKYLPLLIIPAIVGAILLFLFIKTLLDYKAIKKSVDYFRSQLRNNANRLEMPPMIPWLVKKVNQKEVNAIWLSIFTLFSTIMMGLSYWMLLKYFPEKNIQNSAEYISAMSINGALFIIMLIYDLSLRRRLSNIEAIFGHIYHRNVDVAKIRFRRHLLWAFFTVIIFLILRKIGKRKGLI</sequence>
<dbReference type="KEGG" id="mds:MDIS_00345"/>
<dbReference type="RefSeq" id="WP_044635153.1">
    <property type="nucleotide sequence ID" value="NZ_CP007229.1"/>
</dbReference>
<organism evidence="3 4">
    <name type="scientific">Mesomycoplasma dispar</name>
    <dbReference type="NCBI Taxonomy" id="86660"/>
    <lineage>
        <taxon>Bacteria</taxon>
        <taxon>Bacillati</taxon>
        <taxon>Mycoplasmatota</taxon>
        <taxon>Mycoplasmoidales</taxon>
        <taxon>Metamycoplasmataceae</taxon>
        <taxon>Mesomycoplasma</taxon>
    </lineage>
</organism>
<feature type="region of interest" description="Disordered" evidence="1">
    <location>
        <begin position="1"/>
        <end position="50"/>
    </location>
</feature>
<feature type="transmembrane region" description="Helical" evidence="2">
    <location>
        <begin position="302"/>
        <end position="319"/>
    </location>
</feature>
<feature type="compositionally biased region" description="Polar residues" evidence="1">
    <location>
        <begin position="1"/>
        <end position="23"/>
    </location>
</feature>
<name>A0AAJ5NKQ9_9BACT</name>
<evidence type="ECO:0000256" key="2">
    <source>
        <dbReference type="SAM" id="Phobius"/>
    </source>
</evidence>
<feature type="transmembrane region" description="Helical" evidence="2">
    <location>
        <begin position="248"/>
        <end position="268"/>
    </location>
</feature>
<dbReference type="NCBIfam" id="NF045846">
    <property type="entry name" value="MSC0882_dom"/>
    <property type="match status" value="1"/>
</dbReference>
<feature type="transmembrane region" description="Helical" evidence="2">
    <location>
        <begin position="149"/>
        <end position="168"/>
    </location>
</feature>
<evidence type="ECO:0000256" key="1">
    <source>
        <dbReference type="SAM" id="MobiDB-lite"/>
    </source>
</evidence>
<proteinExistence type="predicted"/>
<protein>
    <submittedName>
        <fullName evidence="3">Uncharacterized protein</fullName>
    </submittedName>
</protein>
<dbReference type="Proteomes" id="UP000289629">
    <property type="component" value="Chromosome"/>
</dbReference>
<feature type="transmembrane region" description="Helical" evidence="2">
    <location>
        <begin position="215"/>
        <end position="236"/>
    </location>
</feature>
<dbReference type="EMBL" id="LR214971">
    <property type="protein sequence ID" value="VEU61218.1"/>
    <property type="molecule type" value="Genomic_DNA"/>
</dbReference>
<keyword evidence="2" id="KW-0812">Transmembrane</keyword>
<keyword evidence="2" id="KW-0472">Membrane</keyword>
<feature type="transmembrane region" description="Helical" evidence="2">
    <location>
        <begin position="111"/>
        <end position="137"/>
    </location>
</feature>
<dbReference type="AlphaFoldDB" id="A0AAJ5NKQ9"/>
<reference evidence="3 4" key="1">
    <citation type="submission" date="2019-01" db="EMBL/GenBank/DDBJ databases">
        <authorList>
            <consortium name="Pathogen Informatics"/>
        </authorList>
    </citation>
    <scope>NUCLEOTIDE SEQUENCE [LARGE SCALE GENOMIC DNA]</scope>
    <source>
        <strain evidence="3 4">NCTC10125</strain>
    </source>
</reference>
<accession>A0AAJ5NKQ9</accession>
<dbReference type="InterPro" id="IPR059214">
    <property type="entry name" value="MSC_0882-like"/>
</dbReference>